<keyword evidence="2" id="KW-1185">Reference proteome</keyword>
<dbReference type="AlphaFoldDB" id="A0A9E8SDS6"/>
<organism evidence="1 2">
    <name type="scientific">Lacinutrix neustonica</name>
    <dbReference type="NCBI Taxonomy" id="2980107"/>
    <lineage>
        <taxon>Bacteria</taxon>
        <taxon>Pseudomonadati</taxon>
        <taxon>Bacteroidota</taxon>
        <taxon>Flavobacteriia</taxon>
        <taxon>Flavobacteriales</taxon>
        <taxon>Flavobacteriaceae</taxon>
        <taxon>Lacinutrix</taxon>
    </lineage>
</organism>
<protein>
    <submittedName>
        <fullName evidence="1">Uncharacterized protein</fullName>
    </submittedName>
</protein>
<name>A0A9E8SDS6_9FLAO</name>
<dbReference type="RefSeq" id="WP_267676669.1">
    <property type="nucleotide sequence ID" value="NZ_CP113088.1"/>
</dbReference>
<gene>
    <name evidence="1" type="ORF">N7U66_20170</name>
</gene>
<evidence type="ECO:0000313" key="1">
    <source>
        <dbReference type="EMBL" id="WAC02072.1"/>
    </source>
</evidence>
<reference evidence="1" key="1">
    <citation type="submission" date="2022-11" db="EMBL/GenBank/DDBJ databases">
        <title>Lacinutrix neustonica HL-RS19T sp. nov., isolated from the surface microlayer sample of brackish Lake Shihwa.</title>
        <authorList>
            <person name="Choi J.Y."/>
            <person name="Hwang C.Y."/>
        </authorList>
    </citation>
    <scope>NUCLEOTIDE SEQUENCE</scope>
    <source>
        <strain evidence="1">HL-RS19</strain>
    </source>
</reference>
<proteinExistence type="predicted"/>
<evidence type="ECO:0000313" key="2">
    <source>
        <dbReference type="Proteomes" id="UP001164705"/>
    </source>
</evidence>
<dbReference type="EMBL" id="CP113088">
    <property type="protein sequence ID" value="WAC02072.1"/>
    <property type="molecule type" value="Genomic_DNA"/>
</dbReference>
<dbReference type="Proteomes" id="UP001164705">
    <property type="component" value="Chromosome"/>
</dbReference>
<sequence length="55" mass="6314">MNKLSLQIKSLFKSRKINVFALFFILAFGILILSKLTEVSTNTAKFKIDLQNIPR</sequence>
<accession>A0A9E8SDS6</accession>
<dbReference type="KEGG" id="lnu:N7U66_20170"/>